<feature type="transmembrane region" description="Helical" evidence="7">
    <location>
        <begin position="114"/>
        <end position="136"/>
    </location>
</feature>
<feature type="transmembrane region" description="Helical" evidence="7">
    <location>
        <begin position="226"/>
        <end position="250"/>
    </location>
</feature>
<feature type="compositionally biased region" description="Polar residues" evidence="6">
    <location>
        <begin position="152"/>
        <end position="164"/>
    </location>
</feature>
<feature type="transmembrane region" description="Helical" evidence="7">
    <location>
        <begin position="27"/>
        <end position="44"/>
    </location>
</feature>
<keyword evidence="2" id="KW-0813">Transport</keyword>
<sequence length="434" mass="46370">MVLKSIGLAVTTIPVAMFSERYGARRWPLIFGICLLIGAMIMMMEARVFWLMGIARGLQGFASTFVWVCAMALLCDTIPEKDFGKYMGLAMSGVSVGFLAGPPIGGVLYQRFGIRGACIFAIGGALLDLIGWILVIERRDAIKYGFDPQGVQDNSSRASVVSGTDSEKASREAASPAEAEGSTETPVEPTTSPPLSEDTIVARDPPPKKNLSFFTVVMSMCKSPRAWTPIVCIFIDGVLVTVFESALPVYMNQVWGFNSEKVGLVFVAAVVPSFVANPITGTLGDKLGVAPVLLAGVLLGIPFWIALTFKILPLFIVSYAVQFFFINGSFAPLTAELARESMSMEGVGFAHVTGSFNLAYGIGNAVGPIIGGQIYDHVRNGWSVLCYIAVGVLATMGILIFFGLGEETMFRKSVRVFGGRKGRSTATASPDADS</sequence>
<dbReference type="EMBL" id="JBAHYK010000344">
    <property type="protein sequence ID" value="KAL0575011.1"/>
    <property type="molecule type" value="Genomic_DNA"/>
</dbReference>
<dbReference type="PANTHER" id="PTHR23506:SF23">
    <property type="entry name" value="GH10249P"/>
    <property type="match status" value="1"/>
</dbReference>
<reference evidence="9 10" key="1">
    <citation type="submission" date="2024-02" db="EMBL/GenBank/DDBJ databases">
        <title>A draft genome for the cacao thread blight pathogen Marasmius crinis-equi.</title>
        <authorList>
            <person name="Cohen S.P."/>
            <person name="Baruah I.K."/>
            <person name="Amoako-Attah I."/>
            <person name="Bukari Y."/>
            <person name="Meinhardt L.W."/>
            <person name="Bailey B.A."/>
        </authorList>
    </citation>
    <scope>NUCLEOTIDE SEQUENCE [LARGE SCALE GENOMIC DNA]</scope>
    <source>
        <strain evidence="9 10">GH-76</strain>
    </source>
</reference>
<organism evidence="9 10">
    <name type="scientific">Marasmius crinis-equi</name>
    <dbReference type="NCBI Taxonomy" id="585013"/>
    <lineage>
        <taxon>Eukaryota</taxon>
        <taxon>Fungi</taxon>
        <taxon>Dikarya</taxon>
        <taxon>Basidiomycota</taxon>
        <taxon>Agaricomycotina</taxon>
        <taxon>Agaricomycetes</taxon>
        <taxon>Agaricomycetidae</taxon>
        <taxon>Agaricales</taxon>
        <taxon>Marasmiineae</taxon>
        <taxon>Marasmiaceae</taxon>
        <taxon>Marasmius</taxon>
    </lineage>
</organism>
<keyword evidence="3 7" id="KW-0812">Transmembrane</keyword>
<dbReference type="CDD" id="cd17325">
    <property type="entry name" value="MFS_MdtG_SLC18_like"/>
    <property type="match status" value="1"/>
</dbReference>
<dbReference type="InterPro" id="IPR011701">
    <property type="entry name" value="MFS"/>
</dbReference>
<protein>
    <recommendedName>
        <fullName evidence="8">Major facilitator superfamily (MFS) profile domain-containing protein</fullName>
    </recommendedName>
</protein>
<dbReference type="Gene3D" id="1.20.1250.20">
    <property type="entry name" value="MFS general substrate transporter like domains"/>
    <property type="match status" value="2"/>
</dbReference>
<proteinExistence type="predicted"/>
<dbReference type="Pfam" id="PF07690">
    <property type="entry name" value="MFS_1"/>
    <property type="match status" value="2"/>
</dbReference>
<feature type="transmembrane region" description="Helical" evidence="7">
    <location>
        <begin position="382"/>
        <end position="405"/>
    </location>
</feature>
<dbReference type="InterPro" id="IPR036259">
    <property type="entry name" value="MFS_trans_sf"/>
</dbReference>
<evidence type="ECO:0000259" key="8">
    <source>
        <dbReference type="PROSITE" id="PS50850"/>
    </source>
</evidence>
<keyword evidence="10" id="KW-1185">Reference proteome</keyword>
<feature type="compositionally biased region" description="Low complexity" evidence="6">
    <location>
        <begin position="172"/>
        <end position="197"/>
    </location>
</feature>
<dbReference type="InterPro" id="IPR050930">
    <property type="entry name" value="MFS_Vesicular_Transporter"/>
</dbReference>
<evidence type="ECO:0000256" key="1">
    <source>
        <dbReference type="ARBA" id="ARBA00004141"/>
    </source>
</evidence>
<evidence type="ECO:0000256" key="5">
    <source>
        <dbReference type="ARBA" id="ARBA00023136"/>
    </source>
</evidence>
<evidence type="ECO:0000256" key="3">
    <source>
        <dbReference type="ARBA" id="ARBA00022692"/>
    </source>
</evidence>
<evidence type="ECO:0000313" key="9">
    <source>
        <dbReference type="EMBL" id="KAL0575011.1"/>
    </source>
</evidence>
<feature type="transmembrane region" description="Helical" evidence="7">
    <location>
        <begin position="262"/>
        <end position="280"/>
    </location>
</feature>
<feature type="domain" description="Major facilitator superfamily (MFS) profile" evidence="8">
    <location>
        <begin position="1"/>
        <end position="409"/>
    </location>
</feature>
<evidence type="ECO:0000256" key="2">
    <source>
        <dbReference type="ARBA" id="ARBA00022448"/>
    </source>
</evidence>
<dbReference type="Proteomes" id="UP001465976">
    <property type="component" value="Unassembled WGS sequence"/>
</dbReference>
<keyword evidence="5 7" id="KW-0472">Membrane</keyword>
<feature type="region of interest" description="Disordered" evidence="6">
    <location>
        <begin position="152"/>
        <end position="204"/>
    </location>
</feature>
<dbReference type="PROSITE" id="PS50850">
    <property type="entry name" value="MFS"/>
    <property type="match status" value="1"/>
</dbReference>
<comment type="caution">
    <text evidence="9">The sequence shown here is derived from an EMBL/GenBank/DDBJ whole genome shotgun (WGS) entry which is preliminary data.</text>
</comment>
<name>A0ABR3FI13_9AGAR</name>
<feature type="transmembrane region" description="Helical" evidence="7">
    <location>
        <begin position="347"/>
        <end position="370"/>
    </location>
</feature>
<dbReference type="SUPFAM" id="SSF103473">
    <property type="entry name" value="MFS general substrate transporter"/>
    <property type="match status" value="1"/>
</dbReference>
<feature type="transmembrane region" description="Helical" evidence="7">
    <location>
        <begin position="311"/>
        <end position="335"/>
    </location>
</feature>
<dbReference type="InterPro" id="IPR020846">
    <property type="entry name" value="MFS_dom"/>
</dbReference>
<gene>
    <name evidence="9" type="ORF">V5O48_006962</name>
</gene>
<evidence type="ECO:0000256" key="4">
    <source>
        <dbReference type="ARBA" id="ARBA00022989"/>
    </source>
</evidence>
<accession>A0ABR3FI13</accession>
<keyword evidence="4 7" id="KW-1133">Transmembrane helix</keyword>
<comment type="subcellular location">
    <subcellularLocation>
        <location evidence="1">Membrane</location>
        <topology evidence="1">Multi-pass membrane protein</topology>
    </subcellularLocation>
</comment>
<evidence type="ECO:0000256" key="7">
    <source>
        <dbReference type="SAM" id="Phobius"/>
    </source>
</evidence>
<dbReference type="PANTHER" id="PTHR23506">
    <property type="entry name" value="GH10249P"/>
    <property type="match status" value="1"/>
</dbReference>
<feature type="transmembrane region" description="Helical" evidence="7">
    <location>
        <begin position="287"/>
        <end position="305"/>
    </location>
</feature>
<feature type="transmembrane region" description="Helical" evidence="7">
    <location>
        <begin position="86"/>
        <end position="108"/>
    </location>
</feature>
<evidence type="ECO:0000256" key="6">
    <source>
        <dbReference type="SAM" id="MobiDB-lite"/>
    </source>
</evidence>
<evidence type="ECO:0000313" key="10">
    <source>
        <dbReference type="Proteomes" id="UP001465976"/>
    </source>
</evidence>